<dbReference type="OrthoDB" id="9808166at2"/>
<evidence type="ECO:0000256" key="1">
    <source>
        <dbReference type="ARBA" id="ARBA00022741"/>
    </source>
</evidence>
<protein>
    <submittedName>
        <fullName evidence="5">DNA mismatch repair protein MutS</fullName>
    </submittedName>
</protein>
<feature type="domain" description="DNA mismatch repair proteins mutS family" evidence="4">
    <location>
        <begin position="385"/>
        <end position="561"/>
    </location>
</feature>
<keyword evidence="6" id="KW-1185">Reference proteome</keyword>
<evidence type="ECO:0000259" key="4">
    <source>
        <dbReference type="SMART" id="SM00534"/>
    </source>
</evidence>
<gene>
    <name evidence="5" type="ORF">CVS29_02980</name>
</gene>
<keyword evidence="1" id="KW-0547">Nucleotide-binding</keyword>
<evidence type="ECO:0000313" key="6">
    <source>
        <dbReference type="Proteomes" id="UP000246303"/>
    </source>
</evidence>
<dbReference type="InterPro" id="IPR045076">
    <property type="entry name" value="MutS"/>
</dbReference>
<evidence type="ECO:0000313" key="5">
    <source>
        <dbReference type="EMBL" id="PXA69521.1"/>
    </source>
</evidence>
<dbReference type="InterPro" id="IPR000432">
    <property type="entry name" value="DNA_mismatch_repair_MutS_C"/>
</dbReference>
<dbReference type="Gene3D" id="3.40.50.300">
    <property type="entry name" value="P-loop containing nucleotide triphosphate hydrolases"/>
    <property type="match status" value="1"/>
</dbReference>
<dbReference type="InterPro" id="IPR027417">
    <property type="entry name" value="P-loop_NTPase"/>
</dbReference>
<dbReference type="GO" id="GO:0030983">
    <property type="term" value="F:mismatched DNA binding"/>
    <property type="evidence" value="ECO:0007669"/>
    <property type="project" value="InterPro"/>
</dbReference>
<dbReference type="PANTHER" id="PTHR11361:SF34">
    <property type="entry name" value="DNA MISMATCH REPAIR PROTEIN MSH1, MITOCHONDRIAL"/>
    <property type="match status" value="1"/>
</dbReference>
<keyword evidence="3" id="KW-0238">DNA-binding</keyword>
<dbReference type="EMBL" id="QHLZ01000001">
    <property type="protein sequence ID" value="PXA69521.1"/>
    <property type="molecule type" value="Genomic_DNA"/>
</dbReference>
<proteinExistence type="predicted"/>
<comment type="caution">
    <text evidence="5">The sequence shown here is derived from an EMBL/GenBank/DDBJ whole genome shotgun (WGS) entry which is preliminary data.</text>
</comment>
<accession>A0A2V3DW31</accession>
<dbReference type="GO" id="GO:0005524">
    <property type="term" value="F:ATP binding"/>
    <property type="evidence" value="ECO:0007669"/>
    <property type="project" value="UniProtKB-KW"/>
</dbReference>
<dbReference type="Pfam" id="PF00488">
    <property type="entry name" value="MutS_V"/>
    <property type="match status" value="1"/>
</dbReference>
<evidence type="ECO:0000256" key="3">
    <source>
        <dbReference type="ARBA" id="ARBA00023125"/>
    </source>
</evidence>
<name>A0A2V3DW31_9MICC</name>
<dbReference type="SMART" id="SM00534">
    <property type="entry name" value="MUTSac"/>
    <property type="match status" value="1"/>
</dbReference>
<keyword evidence="2" id="KW-0067">ATP-binding</keyword>
<dbReference type="AlphaFoldDB" id="A0A2V3DW31"/>
<organism evidence="5 6">
    <name type="scientific">Arthrobacter psychrochitiniphilus</name>
    <dbReference type="NCBI Taxonomy" id="291045"/>
    <lineage>
        <taxon>Bacteria</taxon>
        <taxon>Bacillati</taxon>
        <taxon>Actinomycetota</taxon>
        <taxon>Actinomycetes</taxon>
        <taxon>Micrococcales</taxon>
        <taxon>Micrococcaceae</taxon>
        <taxon>Arthrobacter</taxon>
    </lineage>
</organism>
<dbReference type="GO" id="GO:0006298">
    <property type="term" value="P:mismatch repair"/>
    <property type="evidence" value="ECO:0007669"/>
    <property type="project" value="InterPro"/>
</dbReference>
<sequence>MDPARTTTRFEPPLGSWFLSQLQDRGTVMFTDEGILGTRKPAPENLATLVGREPKPEGFVSILFPTGSPRELVEGEATRFLVDLQINQIIAATVAGREQYQLKPYFYLPLQDLDVISYRHEVFNDLAQAKLRRVVDGFARAMLEMRRDRALADGFRDERQRQAMLVDAASIYCAAVTELNETLADAAPASRGLRAFGIYLAGYVKSSGFLAVVSDAAQVQEALAKVRYCVGIKGNRVTVTREEDSADYTAEVRQTFERFSQGQVKDYRRQNGKTIVDMNHVERWILDGVVQLFPGEFLALQCFELTHTEFGNELVAAFDREIQFYLAYLDLVAKPTAKGLSFCMPAVSHNKEVHAKETFDLALAIQIVARARSVVTNDIDLGGIERILVVSGPNQGGKTTFARTFGQLHYLAALGLPVPGKQARLTLPDAIFTHFELGENTKDLQGKLMDDLVRIHDILDAATPRSLLILNEIFTSTTLGDAIDLGTRIFAQIQSTDLVCVCVTFVEELSRLGPTVVSMVSTAEAENPAQRTFKVVRQRADGSAYAMVLAQKYGLDYGSLKGRINS</sequence>
<dbReference type="Proteomes" id="UP000246303">
    <property type="component" value="Unassembled WGS sequence"/>
</dbReference>
<evidence type="ECO:0000256" key="2">
    <source>
        <dbReference type="ARBA" id="ARBA00022840"/>
    </source>
</evidence>
<dbReference type="GO" id="GO:0140664">
    <property type="term" value="F:ATP-dependent DNA damage sensor activity"/>
    <property type="evidence" value="ECO:0007669"/>
    <property type="project" value="InterPro"/>
</dbReference>
<reference evidence="5 6" key="1">
    <citation type="submission" date="2018-05" db="EMBL/GenBank/DDBJ databases">
        <title>Genetic diversity of glacier-inhabiting Cryobacterium bacteria in China and description of Cryobacterium mengkeensis sp. nov. and Arthrobacter glacialis sp. nov.</title>
        <authorList>
            <person name="Liu Q."/>
            <person name="Xin Y.-H."/>
        </authorList>
    </citation>
    <scope>NUCLEOTIDE SEQUENCE [LARGE SCALE GENOMIC DNA]</scope>
    <source>
        <strain evidence="5 6">GP3</strain>
    </source>
</reference>
<dbReference type="SUPFAM" id="SSF52540">
    <property type="entry name" value="P-loop containing nucleoside triphosphate hydrolases"/>
    <property type="match status" value="1"/>
</dbReference>
<dbReference type="PANTHER" id="PTHR11361">
    <property type="entry name" value="DNA MISMATCH REPAIR PROTEIN MUTS FAMILY MEMBER"/>
    <property type="match status" value="1"/>
</dbReference>
<dbReference type="GO" id="GO:0005829">
    <property type="term" value="C:cytosol"/>
    <property type="evidence" value="ECO:0007669"/>
    <property type="project" value="TreeGrafter"/>
</dbReference>